<dbReference type="AlphaFoldDB" id="A0A9N9UBW9"/>
<dbReference type="EMBL" id="CABFNO020001407">
    <property type="protein sequence ID" value="CAG9987098.1"/>
    <property type="molecule type" value="Genomic_DNA"/>
</dbReference>
<evidence type="ECO:0000313" key="2">
    <source>
        <dbReference type="Proteomes" id="UP000754883"/>
    </source>
</evidence>
<name>A0A9N9UBW9_9HYPO</name>
<proteinExistence type="predicted"/>
<sequence>MSIPIFRVCIVEKRPITPDVSRPNDQNTPRTLEDFSYVDSQSTLRDLGDVNTPRNFSEAMPLDEQVTPKASDNSLVPLYEKIIIGFFFYVDRTSHGRHDAIYPVDKDLQFSEKQANHGLYCHVKENYLPGAELENPRPMSMQQGPETTIEYITERIGHIVEFATGMFFSHINDVIKRHKAKGTLINSPENLQNLSNEMLEVDNPRQMFLGKTNQFYLDKSAWTEA</sequence>
<keyword evidence="2" id="KW-1185">Reference proteome</keyword>
<dbReference type="Proteomes" id="UP000754883">
    <property type="component" value="Unassembled WGS sequence"/>
</dbReference>
<dbReference type="OrthoDB" id="5121533at2759"/>
<comment type="caution">
    <text evidence="1">The sequence shown here is derived from an EMBL/GenBank/DDBJ whole genome shotgun (WGS) entry which is preliminary data.</text>
</comment>
<protein>
    <submittedName>
        <fullName evidence="1">Uncharacterized protein</fullName>
    </submittedName>
</protein>
<organism evidence="1 2">
    <name type="scientific">Clonostachys byssicola</name>
    <dbReference type="NCBI Taxonomy" id="160290"/>
    <lineage>
        <taxon>Eukaryota</taxon>
        <taxon>Fungi</taxon>
        <taxon>Dikarya</taxon>
        <taxon>Ascomycota</taxon>
        <taxon>Pezizomycotina</taxon>
        <taxon>Sordariomycetes</taxon>
        <taxon>Hypocreomycetidae</taxon>
        <taxon>Hypocreales</taxon>
        <taxon>Bionectriaceae</taxon>
        <taxon>Clonostachys</taxon>
    </lineage>
</organism>
<gene>
    <name evidence="1" type="ORF">CBYS24578_00013740</name>
</gene>
<reference evidence="2" key="1">
    <citation type="submission" date="2019-06" db="EMBL/GenBank/DDBJ databases">
        <authorList>
            <person name="Broberg M."/>
        </authorList>
    </citation>
    <scope>NUCLEOTIDE SEQUENCE [LARGE SCALE GENOMIC DNA]</scope>
</reference>
<evidence type="ECO:0000313" key="1">
    <source>
        <dbReference type="EMBL" id="CAG9987098.1"/>
    </source>
</evidence>
<reference evidence="1 2" key="2">
    <citation type="submission" date="2021-10" db="EMBL/GenBank/DDBJ databases">
        <authorList>
            <person name="Piombo E."/>
        </authorList>
    </citation>
    <scope>NUCLEOTIDE SEQUENCE [LARGE SCALE GENOMIC DNA]</scope>
</reference>
<accession>A0A9N9UBW9</accession>